<dbReference type="Gene3D" id="2.20.200.10">
    <property type="entry name" value="Outer membrane efflux proteins (OEP)"/>
    <property type="match status" value="1"/>
</dbReference>
<comment type="function">
    <text evidence="9">Could be involved in resistance to puromycin, acriflavine and tetraphenylarsonium chloride.</text>
</comment>
<evidence type="ECO:0000256" key="9">
    <source>
        <dbReference type="ARBA" id="ARBA00037313"/>
    </source>
</evidence>
<dbReference type="Proteomes" id="UP000733744">
    <property type="component" value="Unassembled WGS sequence"/>
</dbReference>
<reference evidence="11 12" key="1">
    <citation type="journal article" date="2019" name="Antonie Van Leeuwenhoek">
        <title>Description of 'Ca. Methylobacter oryzae' KRF1, a novel species from the environmentally important Methylobacter clade 2.</title>
        <authorList>
            <person name="Khatri K."/>
            <person name="Mohite J.A."/>
            <person name="Pandit P.S."/>
            <person name="Bahulikar R."/>
            <person name="Rahalkar M.C."/>
        </authorList>
    </citation>
    <scope>NUCLEOTIDE SEQUENCE [LARGE SCALE GENOMIC DNA]</scope>
    <source>
        <strain evidence="11 12">KRF1</strain>
    </source>
</reference>
<evidence type="ECO:0000256" key="6">
    <source>
        <dbReference type="ARBA" id="ARBA00023136"/>
    </source>
</evidence>
<evidence type="ECO:0000256" key="5">
    <source>
        <dbReference type="ARBA" id="ARBA00022729"/>
    </source>
</evidence>
<evidence type="ECO:0000256" key="1">
    <source>
        <dbReference type="ARBA" id="ARBA00004370"/>
    </source>
</evidence>
<comment type="similarity">
    <text evidence="2 10">Belongs to the outer membrane factor (OMF) (TC 1.B.17) family.</text>
</comment>
<proteinExistence type="inferred from homology"/>
<evidence type="ECO:0000256" key="3">
    <source>
        <dbReference type="ARBA" id="ARBA00022452"/>
    </source>
</evidence>
<dbReference type="NCBIfam" id="TIGR01845">
    <property type="entry name" value="outer_NodT"/>
    <property type="match status" value="1"/>
</dbReference>
<name>A0ABY3CA05_9GAMM</name>
<dbReference type="PANTHER" id="PTHR30203:SF20">
    <property type="entry name" value="MULTIDRUG RESISTANCE OUTER MEMBRANE PROTEIN MDTP-RELATED"/>
    <property type="match status" value="1"/>
</dbReference>
<dbReference type="RefSeq" id="WP_127029413.1">
    <property type="nucleotide sequence ID" value="NZ_RYFG02000095.1"/>
</dbReference>
<keyword evidence="3 10" id="KW-1134">Transmembrane beta strand</keyword>
<evidence type="ECO:0000256" key="10">
    <source>
        <dbReference type="RuleBase" id="RU362097"/>
    </source>
</evidence>
<dbReference type="SUPFAM" id="SSF56954">
    <property type="entry name" value="Outer membrane efflux proteins (OEP)"/>
    <property type="match status" value="1"/>
</dbReference>
<evidence type="ECO:0000313" key="12">
    <source>
        <dbReference type="Proteomes" id="UP000733744"/>
    </source>
</evidence>
<evidence type="ECO:0000256" key="7">
    <source>
        <dbReference type="ARBA" id="ARBA00023139"/>
    </source>
</evidence>
<keyword evidence="7 10" id="KW-0564">Palmitate</keyword>
<dbReference type="InterPro" id="IPR003423">
    <property type="entry name" value="OMP_efflux"/>
</dbReference>
<keyword evidence="5" id="KW-0732">Signal</keyword>
<dbReference type="PANTHER" id="PTHR30203">
    <property type="entry name" value="OUTER MEMBRANE CATION EFFLUX PROTEIN"/>
    <property type="match status" value="1"/>
</dbReference>
<comment type="caution">
    <text evidence="11">The sequence shown here is derived from an EMBL/GenBank/DDBJ whole genome shotgun (WGS) entry which is preliminary data.</text>
</comment>
<evidence type="ECO:0000256" key="4">
    <source>
        <dbReference type="ARBA" id="ARBA00022692"/>
    </source>
</evidence>
<keyword evidence="12" id="KW-1185">Reference proteome</keyword>
<comment type="subcellular location">
    <subcellularLocation>
        <location evidence="10">Cell outer membrane</location>
        <topology evidence="10">Lipid-anchor</topology>
    </subcellularLocation>
    <subcellularLocation>
        <location evidence="1">Membrane</location>
    </subcellularLocation>
</comment>
<evidence type="ECO:0000313" key="11">
    <source>
        <dbReference type="EMBL" id="TRW94722.1"/>
    </source>
</evidence>
<keyword evidence="6 10" id="KW-0472">Membrane</keyword>
<keyword evidence="4 10" id="KW-0812">Transmembrane</keyword>
<evidence type="ECO:0000256" key="2">
    <source>
        <dbReference type="ARBA" id="ARBA00007613"/>
    </source>
</evidence>
<evidence type="ECO:0000256" key="8">
    <source>
        <dbReference type="ARBA" id="ARBA00023288"/>
    </source>
</evidence>
<organism evidence="11 12">
    <name type="scientific">Candidatus Methylobacter oryzae</name>
    <dbReference type="NCBI Taxonomy" id="2497749"/>
    <lineage>
        <taxon>Bacteria</taxon>
        <taxon>Pseudomonadati</taxon>
        <taxon>Pseudomonadota</taxon>
        <taxon>Gammaproteobacteria</taxon>
        <taxon>Methylococcales</taxon>
        <taxon>Methylococcaceae</taxon>
        <taxon>Methylobacter</taxon>
    </lineage>
</organism>
<dbReference type="Pfam" id="PF02321">
    <property type="entry name" value="OEP"/>
    <property type="match status" value="2"/>
</dbReference>
<dbReference type="InterPro" id="IPR010131">
    <property type="entry name" value="MdtP/NodT-like"/>
</dbReference>
<dbReference type="EMBL" id="RYFG02000095">
    <property type="protein sequence ID" value="TRW94722.1"/>
    <property type="molecule type" value="Genomic_DNA"/>
</dbReference>
<accession>A0ABY3CA05</accession>
<protein>
    <submittedName>
        <fullName evidence="11">Efflux transporter outer membrane subunit</fullName>
    </submittedName>
</protein>
<gene>
    <name evidence="11" type="ORF">EKO24_010925</name>
</gene>
<keyword evidence="8 10" id="KW-0449">Lipoprotein</keyword>
<sequence length="500" mass="54476">MFRLSRIIPKGHKFRLSGHAAQLSFILLAGLLNGCAWLPEDGMRAKLLDMPSLKQTLNADAQAEKIVSEWPRAQWWQEFHNAELNRLVETALKDSPSLHAAAARLTQAEAVADFQAAEMLPSIGASVELHQRRFSATDFYGPNGGQTFTGAYIDPAVFRYHLDLWGKDKAALEAALGKEKAQASELAMARLMLSTAIARSYIRLCSAEEDVELAQALVKKAEEKMQLAELRWQRGLAAKDSVYAGEQQVEAARQRETTVHNQAQTLRNRLAALAGQGPDWGKNIRVGEIEIAGHLPQPEALSLGLLAHRPDVAAAMWQVESAAQLIKVAKTRFYPDVNLVGFAGLRSLNLKDLFLSHGASVAYGIGPTLTLPVFEGGRLEAELKNQQASYDAAVESYNGTLLTAVQQVADSLADWRKTVEHDAAQERALEAAEAASTLAGKRYRAGLSDRDGIIDAEAALIRQRLTASELKNAHLLAAVGLIEALGGGYENTTMRMSRTP</sequence>
<dbReference type="Gene3D" id="1.20.1600.10">
    <property type="entry name" value="Outer membrane efflux proteins (OEP)"/>
    <property type="match status" value="1"/>
</dbReference>